<feature type="coiled-coil region" evidence="1">
    <location>
        <begin position="122"/>
        <end position="157"/>
    </location>
</feature>
<evidence type="ECO:0000256" key="2">
    <source>
        <dbReference type="SAM" id="MobiDB-lite"/>
    </source>
</evidence>
<comment type="caution">
    <text evidence="3">The sequence shown here is derived from an EMBL/GenBank/DDBJ whole genome shotgun (WGS) entry which is preliminary data.</text>
</comment>
<feature type="region of interest" description="Disordered" evidence="2">
    <location>
        <begin position="1"/>
        <end position="77"/>
    </location>
</feature>
<evidence type="ECO:0000313" key="4">
    <source>
        <dbReference type="Proteomes" id="UP000482155"/>
    </source>
</evidence>
<evidence type="ECO:0000313" key="3">
    <source>
        <dbReference type="EMBL" id="NEX64208.1"/>
    </source>
</evidence>
<keyword evidence="4" id="KW-1185">Reference proteome</keyword>
<feature type="compositionally biased region" description="Low complexity" evidence="2">
    <location>
        <begin position="61"/>
        <end position="71"/>
    </location>
</feature>
<organism evidence="3 4">
    <name type="scientific">Noviherbaspirillum galbum</name>
    <dbReference type="NCBI Taxonomy" id="2709383"/>
    <lineage>
        <taxon>Bacteria</taxon>
        <taxon>Pseudomonadati</taxon>
        <taxon>Pseudomonadota</taxon>
        <taxon>Betaproteobacteria</taxon>
        <taxon>Burkholderiales</taxon>
        <taxon>Oxalobacteraceae</taxon>
        <taxon>Noviherbaspirillum</taxon>
    </lineage>
</organism>
<dbReference type="AlphaFoldDB" id="A0A6B3SUP3"/>
<evidence type="ECO:0000256" key="1">
    <source>
        <dbReference type="SAM" id="Coils"/>
    </source>
</evidence>
<feature type="compositionally biased region" description="Polar residues" evidence="2">
    <location>
        <begin position="51"/>
        <end position="60"/>
    </location>
</feature>
<dbReference type="EMBL" id="JAAIVB010000078">
    <property type="protein sequence ID" value="NEX64208.1"/>
    <property type="molecule type" value="Genomic_DNA"/>
</dbReference>
<dbReference type="Proteomes" id="UP000482155">
    <property type="component" value="Unassembled WGS sequence"/>
</dbReference>
<keyword evidence="1" id="KW-0175">Coiled coil</keyword>
<dbReference type="RefSeq" id="WP_163968116.1">
    <property type="nucleotide sequence ID" value="NZ_JAAIVB010000078.1"/>
</dbReference>
<gene>
    <name evidence="3" type="ORF">G3574_24260</name>
</gene>
<protein>
    <submittedName>
        <fullName evidence="3">Uncharacterized protein</fullName>
    </submittedName>
</protein>
<sequence length="496" mass="50946">MSELVITPGVGGAGAADPSYGADYDDSPPPAASSSPAPELKFAPPKPPAESGTTLSSAGKSGTSTVSASPSVPAPDVNPPVQTAWIPTGLNAMVICAILHEFATKINLTRAGEAVKNADDAMKVQKDAMATYRADKAKAEAENAQRLQEQQEAEQHNSWIDILTRVFTKIASVATIFFTESPAMAAVAVVDLALDVTNEILKAAHVDVDVRLSALLTQASEKILIGCGMPQEEAKKNSAILGTALVLMITMGPGMAKGAASAWSSTGAVSLAKFSPTAIASGAATFAGTAVADSAKYLGPALMLTADMFGQCAEQIALHAGMSKEDASYVGLAFTLAAGLAGGGLMARGLAKGGSSAASSSGKFAQVFNRMKVAISSRIPASVSASGAVRAAGAAGKAFVNHSGKIAVIASGAAGACQIDSSVHSLTVARDERDIRRSGITLDLEEAGFDGMQSRIDEYMNEARQAFQDFSSTMNVSRDLSRDMFDSMSKVWQLTA</sequence>
<proteinExistence type="predicted"/>
<name>A0A6B3SUP3_9BURK</name>
<accession>A0A6B3SUP3</accession>
<reference evidence="3 4" key="1">
    <citation type="submission" date="2020-02" db="EMBL/GenBank/DDBJ databases">
        <authorList>
            <person name="Kim M.K."/>
        </authorList>
    </citation>
    <scope>NUCLEOTIDE SEQUENCE [LARGE SCALE GENOMIC DNA]</scope>
    <source>
        <strain evidence="3 4">17J57-3</strain>
    </source>
</reference>